<protein>
    <submittedName>
        <fullName evidence="2">Uncharacterized protein</fullName>
    </submittedName>
</protein>
<evidence type="ECO:0000313" key="2">
    <source>
        <dbReference type="EMBL" id="KAE8349072.1"/>
    </source>
</evidence>
<sequence length="98" mass="11038">MGFHPVEIRIQVLTLTAWGIPTKEIAVFLELPLRTVHDIISRAKARGFDPVQHKRVKMEFVEDAKRSGRPKEKTKEVQNAVVQSVTTDQAGSEKSSEI</sequence>
<feature type="compositionally biased region" description="Polar residues" evidence="1">
    <location>
        <begin position="80"/>
        <end position="98"/>
    </location>
</feature>
<feature type="region of interest" description="Disordered" evidence="1">
    <location>
        <begin position="61"/>
        <end position="98"/>
    </location>
</feature>
<dbReference type="EMBL" id="ML739350">
    <property type="protein sequence ID" value="KAE8349072.1"/>
    <property type="molecule type" value="Genomic_DNA"/>
</dbReference>
<dbReference type="AlphaFoldDB" id="A0A5N6YUA9"/>
<evidence type="ECO:0000256" key="1">
    <source>
        <dbReference type="SAM" id="MobiDB-lite"/>
    </source>
</evidence>
<keyword evidence="3" id="KW-1185">Reference proteome</keyword>
<dbReference type="OrthoDB" id="5415741at2759"/>
<gene>
    <name evidence="2" type="ORF">BDV28DRAFT_141992</name>
</gene>
<dbReference type="Proteomes" id="UP000327118">
    <property type="component" value="Unassembled WGS sequence"/>
</dbReference>
<feature type="compositionally biased region" description="Basic and acidic residues" evidence="1">
    <location>
        <begin position="61"/>
        <end position="76"/>
    </location>
</feature>
<organism evidence="2 3">
    <name type="scientific">Aspergillus coremiiformis</name>
    <dbReference type="NCBI Taxonomy" id="138285"/>
    <lineage>
        <taxon>Eukaryota</taxon>
        <taxon>Fungi</taxon>
        <taxon>Dikarya</taxon>
        <taxon>Ascomycota</taxon>
        <taxon>Pezizomycotina</taxon>
        <taxon>Eurotiomycetes</taxon>
        <taxon>Eurotiomycetidae</taxon>
        <taxon>Eurotiales</taxon>
        <taxon>Aspergillaceae</taxon>
        <taxon>Aspergillus</taxon>
        <taxon>Aspergillus subgen. Circumdati</taxon>
    </lineage>
</organism>
<dbReference type="Pfam" id="PF13384">
    <property type="entry name" value="HTH_23"/>
    <property type="match status" value="1"/>
</dbReference>
<reference evidence="3" key="1">
    <citation type="submission" date="2019-04" db="EMBL/GenBank/DDBJ databases">
        <title>Friends and foes A comparative genomics studyof 23 Aspergillus species from section Flavi.</title>
        <authorList>
            <consortium name="DOE Joint Genome Institute"/>
            <person name="Kjaerbolling I."/>
            <person name="Vesth T."/>
            <person name="Frisvad J.C."/>
            <person name="Nybo J.L."/>
            <person name="Theobald S."/>
            <person name="Kildgaard S."/>
            <person name="Isbrandt T."/>
            <person name="Kuo A."/>
            <person name="Sato A."/>
            <person name="Lyhne E.K."/>
            <person name="Kogle M.E."/>
            <person name="Wiebenga A."/>
            <person name="Kun R.S."/>
            <person name="Lubbers R.J."/>
            <person name="Makela M.R."/>
            <person name="Barry K."/>
            <person name="Chovatia M."/>
            <person name="Clum A."/>
            <person name="Daum C."/>
            <person name="Haridas S."/>
            <person name="He G."/>
            <person name="LaButti K."/>
            <person name="Lipzen A."/>
            <person name="Mondo S."/>
            <person name="Riley R."/>
            <person name="Salamov A."/>
            <person name="Simmons B.A."/>
            <person name="Magnuson J.K."/>
            <person name="Henrissat B."/>
            <person name="Mortensen U.H."/>
            <person name="Larsen T.O."/>
            <person name="Devries R.P."/>
            <person name="Grigoriev I.V."/>
            <person name="Machida M."/>
            <person name="Baker S.E."/>
            <person name="Andersen M.R."/>
        </authorList>
    </citation>
    <scope>NUCLEOTIDE SEQUENCE [LARGE SCALE GENOMIC DNA]</scope>
    <source>
        <strain evidence="3">CBS 553.77</strain>
    </source>
</reference>
<name>A0A5N6YUA9_9EURO</name>
<accession>A0A5N6YUA9</accession>
<evidence type="ECO:0000313" key="3">
    <source>
        <dbReference type="Proteomes" id="UP000327118"/>
    </source>
</evidence>
<proteinExistence type="predicted"/>